<dbReference type="Pfam" id="PF00040">
    <property type="entry name" value="fn2"/>
    <property type="match status" value="1"/>
</dbReference>
<feature type="domain" description="Fibronectin type-II" evidence="11">
    <location>
        <begin position="128"/>
        <end position="175"/>
    </location>
</feature>
<evidence type="ECO:0000256" key="4">
    <source>
        <dbReference type="ARBA" id="ARBA00022989"/>
    </source>
</evidence>
<dbReference type="Proteomes" id="UP000261380">
    <property type="component" value="Unplaced"/>
</dbReference>
<dbReference type="Pfam" id="PF00059">
    <property type="entry name" value="Lectin_C"/>
    <property type="match status" value="7"/>
</dbReference>
<comment type="subcellular location">
    <subcellularLocation>
        <location evidence="1">Membrane</location>
        <topology evidence="1">Single-pass membrane protein</topology>
    </subcellularLocation>
</comment>
<proteinExistence type="predicted"/>
<dbReference type="AlphaFoldDB" id="A0A3B5ME76"/>
<evidence type="ECO:0000256" key="9">
    <source>
        <dbReference type="SAM" id="Phobius"/>
    </source>
</evidence>
<dbReference type="PROSITE" id="PS00615">
    <property type="entry name" value="C_TYPE_LECTIN_1"/>
    <property type="match status" value="1"/>
</dbReference>
<dbReference type="InterPro" id="IPR036943">
    <property type="entry name" value="FN_type2_sf"/>
</dbReference>
<feature type="disulfide bond" evidence="8">
    <location>
        <begin position="133"/>
        <end position="159"/>
    </location>
</feature>
<dbReference type="InterPro" id="IPR001304">
    <property type="entry name" value="C-type_lectin-like"/>
</dbReference>
<dbReference type="PROSITE" id="PS50041">
    <property type="entry name" value="C_TYPE_LECTIN_2"/>
    <property type="match status" value="7"/>
</dbReference>
<dbReference type="InterPro" id="IPR000562">
    <property type="entry name" value="FN_type2_dom"/>
</dbReference>
<evidence type="ECO:0000256" key="3">
    <source>
        <dbReference type="ARBA" id="ARBA00022737"/>
    </source>
</evidence>
<keyword evidence="5 9" id="KW-0472">Membrane</keyword>
<dbReference type="InterPro" id="IPR013806">
    <property type="entry name" value="Kringle-like"/>
</dbReference>
<evidence type="ECO:0000256" key="2">
    <source>
        <dbReference type="ARBA" id="ARBA00022692"/>
    </source>
</evidence>
<keyword evidence="6 8" id="KW-1015">Disulfide bond</keyword>
<reference evidence="12" key="1">
    <citation type="submission" date="2025-08" db="UniProtKB">
        <authorList>
            <consortium name="Ensembl"/>
        </authorList>
    </citation>
    <scope>IDENTIFICATION</scope>
</reference>
<dbReference type="Gene3D" id="3.10.100.10">
    <property type="entry name" value="Mannose-Binding Protein A, subunit A"/>
    <property type="match status" value="7"/>
</dbReference>
<dbReference type="PANTHER" id="PTHR22803">
    <property type="entry name" value="MANNOSE, PHOSPHOLIPASE, LECTIN RECEPTOR RELATED"/>
    <property type="match status" value="1"/>
</dbReference>
<evidence type="ECO:0000256" key="8">
    <source>
        <dbReference type="PROSITE-ProRule" id="PRU00479"/>
    </source>
</evidence>
<dbReference type="SUPFAM" id="SSF57440">
    <property type="entry name" value="Kringle-like"/>
    <property type="match status" value="1"/>
</dbReference>
<evidence type="ECO:0000256" key="6">
    <source>
        <dbReference type="ARBA" id="ARBA00023157"/>
    </source>
</evidence>
<evidence type="ECO:0000256" key="1">
    <source>
        <dbReference type="ARBA" id="ARBA00004167"/>
    </source>
</evidence>
<dbReference type="SUPFAM" id="SSF50370">
    <property type="entry name" value="Ricin B-like lectins"/>
    <property type="match status" value="1"/>
</dbReference>
<feature type="domain" description="C-type lectin" evidence="10">
    <location>
        <begin position="456"/>
        <end position="571"/>
    </location>
</feature>
<dbReference type="InterPro" id="IPR050111">
    <property type="entry name" value="C-type_lectin/snaclec_domain"/>
</dbReference>
<dbReference type="InterPro" id="IPR035992">
    <property type="entry name" value="Ricin_B-like_lectins"/>
</dbReference>
<feature type="domain" description="C-type lectin" evidence="10">
    <location>
        <begin position="916"/>
        <end position="1014"/>
    </location>
</feature>
<dbReference type="SMART" id="SM00059">
    <property type="entry name" value="FN2"/>
    <property type="match status" value="1"/>
</dbReference>
<feature type="domain" description="C-type lectin" evidence="10">
    <location>
        <begin position="1048"/>
        <end position="1160"/>
    </location>
</feature>
<dbReference type="CDD" id="cd00062">
    <property type="entry name" value="FN2"/>
    <property type="match status" value="1"/>
</dbReference>
<dbReference type="STRING" id="32473.ENSXCOP00000021850"/>
<dbReference type="Gene3D" id="2.80.10.50">
    <property type="match status" value="1"/>
</dbReference>
<dbReference type="InterPro" id="IPR016187">
    <property type="entry name" value="CTDL_fold"/>
</dbReference>
<evidence type="ECO:0000313" key="13">
    <source>
        <dbReference type="Proteomes" id="UP000261380"/>
    </source>
</evidence>
<dbReference type="Ensembl" id="ENSXCOT00000022114.1">
    <property type="protein sequence ID" value="ENSXCOP00000021850.1"/>
    <property type="gene ID" value="ENSXCOG00000016322.1"/>
</dbReference>
<dbReference type="InterPro" id="IPR018378">
    <property type="entry name" value="C-type_lectin_CS"/>
</dbReference>
<sequence length="1253" mass="142508">MINSPFILMNKATGFCLAKRGTRCTEIRWTTGNRLFVVSTKKCLGAQGKSVGSEVSQYDCDEKSDLQKWVCQNGTLLNLKEQPFYIEVRADESIVLSKTVGPNNQLTIVGTSKPFISPVEYYTIGGNAFGKICMFPFMYKDRWYGDCTTYDSKTKRSWCATETKYQHEQQGYCPTSCKNFVTGAYYQVNMQAALTWAQADASCKQQAAFLVSIVDPVEKAFLTGRCSLKILAFCDRLSLEQWPWRWCSSRTHLKCKFDLNYHIVSGHPLPNPGHNCAVLDTSGQFLWQSSTCTKKLGYICYKGGIPPAPPRFEEGFCSNNWTPYNGHCFYLYRTPKSWPNALTECRKEGSELVNIRNIEDQSFVISQLGYVPSDELWIGLNDRTTEGLFDWSDHTTVTFTSWEPGEPTVSTVEEDCVLIKGENGNWADRYCDEKHGYICMKQNAIEITGDEGWRRHGSFCYFVGTETKTFEEANEDCKSAASYLADVSNGVDNAFLVSLVGLRPEKHFWIGLTNQNNHDVFTWTNTAFVRFTHWNGGMPGNLQGCVAMASGVSAGLWDILPCTNKEKYICKYMAEGVVSTVPPQTQTPPKCPDGWNRVGTRNVCAKVNKSSLVKKTWFEARDYCRAIGGDLLSIHSSSELLVARGGKAWIGLHFENPNGYVWTDGSALNFQHWQEGEPSNANNDETCTEFVLYNWDEQGSWNELNCESYNDWLCQIRAGREKIYLFLKIYFDEFNTTLDGWLIWKGKQYFLNRMSKSMEEARDFCKRRHGDLLVINNKEENIFIWKQVGYGLWYIGLSVDLDGSFWWLDDTPVSYQRWDENQPNSNAFDENCVTMGYHKGYWRTSNCGREAQSICERSTSPPVNTTAAPTISLKGGCPQTWKKFGSKEECVLMSSSSAFGFKLLNDSIKAVTQNLTWAEAKKLCENDKANLASLRTEWTNAYVELLALTLKTPLWIGLNKDETQGYFRFIDGWHLSSTNWAEFEPSRNKPCVYIDVDGKWRTAFCNQTMNSVCMMSTDVPPTESTVFPGRCPEDTSVEYQDSYTWLPYKGNCYLFVTDEIEWADAASSCVRHGGVLTSIEDPLEQAFLKSNIEVFQDSHTSFWIGIFKTHKGSWAWLDKTVLDYINWGEDEPDSDFGAITTKDGTWSSGRRWHDRAYICKTPKEPHAGDDPRSRVHTSLVVVMLIAIISTMIVVAFWLYKRSPRPFPTFENPLYFNGEKSQPDVVDTNKLIENAEVSEVSEVSPENPEPIFIL</sequence>
<evidence type="ECO:0000256" key="5">
    <source>
        <dbReference type="ARBA" id="ARBA00023136"/>
    </source>
</evidence>
<dbReference type="SUPFAM" id="SSF56436">
    <property type="entry name" value="C-type lectin-like"/>
    <property type="match status" value="7"/>
</dbReference>
<feature type="domain" description="C-type lectin" evidence="10">
    <location>
        <begin position="744"/>
        <end position="856"/>
    </location>
</feature>
<feature type="transmembrane region" description="Helical" evidence="9">
    <location>
        <begin position="1179"/>
        <end position="1199"/>
    </location>
</feature>
<keyword evidence="3" id="KW-0677">Repeat</keyword>
<evidence type="ECO:0000313" key="12">
    <source>
        <dbReference type="Ensembl" id="ENSXCOP00000021850.1"/>
    </source>
</evidence>
<dbReference type="Gene3D" id="2.10.10.10">
    <property type="entry name" value="Fibronectin, type II, collagen-binding"/>
    <property type="match status" value="1"/>
</dbReference>
<dbReference type="SMART" id="SM00034">
    <property type="entry name" value="CLECT"/>
    <property type="match status" value="7"/>
</dbReference>
<evidence type="ECO:0000256" key="7">
    <source>
        <dbReference type="ARBA" id="ARBA00023180"/>
    </source>
</evidence>
<keyword evidence="4 9" id="KW-1133">Transmembrane helix</keyword>
<dbReference type="GO" id="GO:0016020">
    <property type="term" value="C:membrane"/>
    <property type="evidence" value="ECO:0007669"/>
    <property type="project" value="UniProtKB-SubCell"/>
</dbReference>
<feature type="domain" description="C-type lectin" evidence="10">
    <location>
        <begin position="600"/>
        <end position="715"/>
    </location>
</feature>
<feature type="domain" description="C-type lectin" evidence="10">
    <location>
        <begin position="181"/>
        <end position="301"/>
    </location>
</feature>
<evidence type="ECO:0000259" key="10">
    <source>
        <dbReference type="PROSITE" id="PS50041"/>
    </source>
</evidence>
<protein>
    <submittedName>
        <fullName evidence="12">Mannose receptor, C type 1b</fullName>
    </submittedName>
</protein>
<organism evidence="12 13">
    <name type="scientific">Xiphophorus couchianus</name>
    <name type="common">Monterrey platyfish</name>
    <dbReference type="NCBI Taxonomy" id="32473"/>
    <lineage>
        <taxon>Eukaryota</taxon>
        <taxon>Metazoa</taxon>
        <taxon>Chordata</taxon>
        <taxon>Craniata</taxon>
        <taxon>Vertebrata</taxon>
        <taxon>Euteleostomi</taxon>
        <taxon>Actinopterygii</taxon>
        <taxon>Neopterygii</taxon>
        <taxon>Teleostei</taxon>
        <taxon>Neoteleostei</taxon>
        <taxon>Acanthomorphata</taxon>
        <taxon>Ovalentaria</taxon>
        <taxon>Atherinomorphae</taxon>
        <taxon>Cyprinodontiformes</taxon>
        <taxon>Poeciliidae</taxon>
        <taxon>Poeciliinae</taxon>
        <taxon>Xiphophorus</taxon>
    </lineage>
</organism>
<comment type="caution">
    <text evidence="8">Lacks conserved residue(s) required for the propagation of feature annotation.</text>
</comment>
<feature type="domain" description="C-type lectin" evidence="10">
    <location>
        <begin position="324"/>
        <end position="440"/>
    </location>
</feature>
<dbReference type="CDD" id="cd00037">
    <property type="entry name" value="CLECT"/>
    <property type="match status" value="6"/>
</dbReference>
<dbReference type="InterPro" id="IPR016186">
    <property type="entry name" value="C-type_lectin-like/link_sf"/>
</dbReference>
<name>A0A3B5ME76_9TELE</name>
<dbReference type="PROSITE" id="PS51092">
    <property type="entry name" value="FN2_2"/>
    <property type="match status" value="1"/>
</dbReference>
<evidence type="ECO:0000259" key="11">
    <source>
        <dbReference type="PROSITE" id="PS51092"/>
    </source>
</evidence>
<reference evidence="12" key="2">
    <citation type="submission" date="2025-09" db="UniProtKB">
        <authorList>
            <consortium name="Ensembl"/>
        </authorList>
    </citation>
    <scope>IDENTIFICATION</scope>
</reference>
<accession>A0A3B5ME76</accession>
<dbReference type="PROSITE" id="PS50231">
    <property type="entry name" value="RICIN_B_LECTIN"/>
    <property type="match status" value="1"/>
</dbReference>
<dbReference type="GeneTree" id="ENSGT01050000244842"/>
<keyword evidence="2 9" id="KW-0812">Transmembrane</keyword>
<keyword evidence="13" id="KW-1185">Reference proteome</keyword>
<keyword evidence="7" id="KW-0325">Glycoprotein</keyword>